<evidence type="ECO:0000256" key="1">
    <source>
        <dbReference type="SAM" id="MobiDB-lite"/>
    </source>
</evidence>
<keyword evidence="3" id="KW-1185">Reference proteome</keyword>
<dbReference type="OrthoDB" id="6162116at2759"/>
<reference evidence="2" key="1">
    <citation type="submission" date="2022-01" db="EMBL/GenBank/DDBJ databases">
        <authorList>
            <person name="Braso-Vives M."/>
        </authorList>
    </citation>
    <scope>NUCLEOTIDE SEQUENCE</scope>
</reference>
<sequence>MSQKSSSRRSIDPVDMTSAPPGYRDAVDVCTIWAKEKYAAKYKHVSVDSTKDLKVIIEGNINYREADKEEGSSDRQQTEGTQLSGDLSVKVGSSAVGSLSASGGGQRSQSDTRKETSGTAESSGEQATLTVAPHSAVIVEIITREKFITMPYSITVSIKGKISFLLEKEDGTTKVKSVDVVKLYQEFGNGRGEVVKDRLKRKRVLITLEGSSKDTTNTSEEFSIRKEQGSAKEPTGTSQDKWTHQEADKPMQVDPEPLPEGAESMISSVEGKMRVLHIGDPEEEGAQSMISSLTEHGRHPYRYRIASVNFMRDTEAMNAASRKELLSELLNRVSASIVFVQRCPWDAPRKHLQLQEKFRYTGVCDEAGILWDSEVFHVKRLDSYELIGDKYPSLIPHRRQACICEVTLKELHTAGGNIALEKSPNVSEFIAISWRGPYNCPGEEKQQIFRDLLSLSKSLTEDGSQKACIIGGGFNLSIDKAQENIDNSFSGLTIASSGSDPNDYFIFTSDMINVLQAKQFSLDYDATQEKDIASSEVSDIPPGKVIHQKSVLAVLDLGSPHPFSSSTRGRLGTM</sequence>
<organism evidence="2 3">
    <name type="scientific">Branchiostoma lanceolatum</name>
    <name type="common">Common lancelet</name>
    <name type="synonym">Amphioxus lanceolatum</name>
    <dbReference type="NCBI Taxonomy" id="7740"/>
    <lineage>
        <taxon>Eukaryota</taxon>
        <taxon>Metazoa</taxon>
        <taxon>Chordata</taxon>
        <taxon>Cephalochordata</taxon>
        <taxon>Leptocardii</taxon>
        <taxon>Amphioxiformes</taxon>
        <taxon>Branchiostomatidae</taxon>
        <taxon>Branchiostoma</taxon>
    </lineage>
</organism>
<feature type="region of interest" description="Disordered" evidence="1">
    <location>
        <begin position="213"/>
        <end position="258"/>
    </location>
</feature>
<feature type="compositionally biased region" description="Basic and acidic residues" evidence="1">
    <location>
        <begin position="66"/>
        <end position="77"/>
    </location>
</feature>
<feature type="compositionally biased region" description="Low complexity" evidence="1">
    <location>
        <begin position="87"/>
        <end position="101"/>
    </location>
</feature>
<dbReference type="AlphaFoldDB" id="A0A8K0EEE5"/>
<dbReference type="Gene3D" id="2.170.15.10">
    <property type="entry name" value="Proaerolysin, chain A, domain 3"/>
    <property type="match status" value="1"/>
</dbReference>
<gene>
    <name evidence="2" type="primary">Hypp8711</name>
    <name evidence="2" type="ORF">BLAG_LOCUS10847</name>
</gene>
<feature type="region of interest" description="Disordered" evidence="1">
    <location>
        <begin position="1"/>
        <end position="25"/>
    </location>
</feature>
<protein>
    <submittedName>
        <fullName evidence="2">Hypp8711 protein</fullName>
    </submittedName>
</protein>
<evidence type="ECO:0000313" key="3">
    <source>
        <dbReference type="Proteomes" id="UP000838412"/>
    </source>
</evidence>
<feature type="compositionally biased region" description="Polar residues" evidence="1">
    <location>
        <begin position="117"/>
        <end position="128"/>
    </location>
</feature>
<feature type="compositionally biased region" description="Basic and acidic residues" evidence="1">
    <location>
        <begin position="241"/>
        <end position="251"/>
    </location>
</feature>
<accession>A0A8K0EEE5</accession>
<evidence type="ECO:0000313" key="2">
    <source>
        <dbReference type="EMBL" id="CAH1249894.1"/>
    </source>
</evidence>
<feature type="region of interest" description="Disordered" evidence="1">
    <location>
        <begin position="66"/>
        <end position="128"/>
    </location>
</feature>
<dbReference type="Proteomes" id="UP000838412">
    <property type="component" value="Chromosome 17"/>
</dbReference>
<proteinExistence type="predicted"/>
<name>A0A8K0EEE5_BRALA</name>
<dbReference type="EMBL" id="OV696702">
    <property type="protein sequence ID" value="CAH1249894.1"/>
    <property type="molecule type" value="Genomic_DNA"/>
</dbReference>